<evidence type="ECO:0000256" key="1">
    <source>
        <dbReference type="SAM" id="Phobius"/>
    </source>
</evidence>
<dbReference type="EMBL" id="PDCK01000040">
    <property type="protein sequence ID" value="PRQ51515.1"/>
    <property type="molecule type" value="Genomic_DNA"/>
</dbReference>
<name>A0A2P6RYK9_ROSCH</name>
<protein>
    <submittedName>
        <fullName evidence="2">Uncharacterized protein</fullName>
    </submittedName>
</protein>
<feature type="transmembrane region" description="Helical" evidence="1">
    <location>
        <begin position="21"/>
        <end position="42"/>
    </location>
</feature>
<dbReference type="AlphaFoldDB" id="A0A2P6RYK9"/>
<keyword evidence="1" id="KW-1133">Transmembrane helix</keyword>
<proteinExistence type="predicted"/>
<keyword evidence="1" id="KW-0472">Membrane</keyword>
<evidence type="ECO:0000313" key="3">
    <source>
        <dbReference type="Proteomes" id="UP000238479"/>
    </source>
</evidence>
<dbReference type="Gramene" id="PRQ51515">
    <property type="protein sequence ID" value="PRQ51515"/>
    <property type="gene ID" value="RchiOBHm_Chr2g0145291"/>
</dbReference>
<organism evidence="2 3">
    <name type="scientific">Rosa chinensis</name>
    <name type="common">China rose</name>
    <dbReference type="NCBI Taxonomy" id="74649"/>
    <lineage>
        <taxon>Eukaryota</taxon>
        <taxon>Viridiplantae</taxon>
        <taxon>Streptophyta</taxon>
        <taxon>Embryophyta</taxon>
        <taxon>Tracheophyta</taxon>
        <taxon>Spermatophyta</taxon>
        <taxon>Magnoliopsida</taxon>
        <taxon>eudicotyledons</taxon>
        <taxon>Gunneridae</taxon>
        <taxon>Pentapetalae</taxon>
        <taxon>rosids</taxon>
        <taxon>fabids</taxon>
        <taxon>Rosales</taxon>
        <taxon>Rosaceae</taxon>
        <taxon>Rosoideae</taxon>
        <taxon>Rosoideae incertae sedis</taxon>
        <taxon>Rosa</taxon>
    </lineage>
</organism>
<evidence type="ECO:0000313" key="2">
    <source>
        <dbReference type="EMBL" id="PRQ51515.1"/>
    </source>
</evidence>
<reference evidence="2 3" key="1">
    <citation type="journal article" date="2018" name="Nat. Genet.">
        <title>The Rosa genome provides new insights in the design of modern roses.</title>
        <authorList>
            <person name="Bendahmane M."/>
        </authorList>
    </citation>
    <scope>NUCLEOTIDE SEQUENCE [LARGE SCALE GENOMIC DNA]</scope>
    <source>
        <strain evidence="3">cv. Old Blush</strain>
    </source>
</reference>
<comment type="caution">
    <text evidence="2">The sequence shown here is derived from an EMBL/GenBank/DDBJ whole genome shotgun (WGS) entry which is preliminary data.</text>
</comment>
<accession>A0A2P6RYK9</accession>
<dbReference type="Proteomes" id="UP000238479">
    <property type="component" value="Chromosome 2"/>
</dbReference>
<keyword evidence="1" id="KW-0812">Transmembrane</keyword>
<sequence length="76" mass="8931">MIDEFNFSILSNMVEEVILCFSWNCLFVYYIMKLLLIFINFFKPFVLVPLIINITSLNNYTSNLTIYETDAIVNSC</sequence>
<keyword evidence="3" id="KW-1185">Reference proteome</keyword>
<gene>
    <name evidence="2" type="ORF">RchiOBHm_Chr2g0145291</name>
</gene>